<sequence length="412" mass="45868">MQKKLLVLLTSVFPYDSGEEFLEVELPYLAASFTRVIILPVHQLNPKKLTRKLPQNVEARSLRSCVPACKSAGIGLKAVSGWVRSPLLSPIPAALQMRALTSGRYRFELAKNALADVDFSRYDQAVFYGYWMAKPAMIAYWLSEWAKDFTETKCASRAHRFDVYQDQAPFGYLPARSFLGKHLDAAFPISKNAKDVLSRDMGDSMRAAMSIQRLGTRPLPEVHREKTGRLNIVSLSSLAPVKRLDLGARGIAQALRRGVDLHWYHIGGAKAEQVEDLKGLLDELQISESVTLIGQLPHEEALNFLADPKLTVFMNTSSSEGVPVSIMEALGCSLPTVCTDVGGSGELVEEGVNGSLLAADIQPNDLAEILDRWYRMGQDEYARFSKNARNTWEEKCDARNVYPKLIAEMEQM</sequence>
<dbReference type="PANTHER" id="PTHR12526:SF629">
    <property type="entry name" value="TEICHURONIC ACID BIOSYNTHESIS GLYCOSYLTRANSFERASE TUAH-RELATED"/>
    <property type="match status" value="1"/>
</dbReference>
<evidence type="ECO:0000256" key="1">
    <source>
        <dbReference type="ARBA" id="ARBA00022676"/>
    </source>
</evidence>
<evidence type="ECO:0000313" key="4">
    <source>
        <dbReference type="EMBL" id="WCE46727.1"/>
    </source>
</evidence>
<dbReference type="Pfam" id="PF00534">
    <property type="entry name" value="Glycos_transf_1"/>
    <property type="match status" value="1"/>
</dbReference>
<dbReference type="GO" id="GO:0016757">
    <property type="term" value="F:glycosyltransferase activity"/>
    <property type="evidence" value="ECO:0007669"/>
    <property type="project" value="UniProtKB-KW"/>
</dbReference>
<evidence type="ECO:0000259" key="3">
    <source>
        <dbReference type="Pfam" id="PF00534"/>
    </source>
</evidence>
<dbReference type="PANTHER" id="PTHR12526">
    <property type="entry name" value="GLYCOSYLTRANSFERASE"/>
    <property type="match status" value="1"/>
</dbReference>
<dbReference type="Gene3D" id="3.40.50.2000">
    <property type="entry name" value="Glycogen Phosphorylase B"/>
    <property type="match status" value="1"/>
</dbReference>
<dbReference type="EMBL" id="CP116394">
    <property type="protein sequence ID" value="WCE46727.1"/>
    <property type="molecule type" value="Genomic_DNA"/>
</dbReference>
<gene>
    <name evidence="4" type="ORF">PIG85_03530</name>
</gene>
<dbReference type="Proteomes" id="UP001211044">
    <property type="component" value="Chromosome"/>
</dbReference>
<dbReference type="KEGG" id="wne:PIG85_03530"/>
<proteinExistence type="predicted"/>
<evidence type="ECO:0000256" key="2">
    <source>
        <dbReference type="ARBA" id="ARBA00022679"/>
    </source>
</evidence>
<keyword evidence="1 4" id="KW-0328">Glycosyltransferase</keyword>
<dbReference type="AlphaFoldDB" id="A0AB38XQV2"/>
<name>A0AB38XQV2_9ACTO</name>
<evidence type="ECO:0000313" key="5">
    <source>
        <dbReference type="Proteomes" id="UP001211044"/>
    </source>
</evidence>
<protein>
    <submittedName>
        <fullName evidence="4">Glycosyltransferase</fullName>
        <ecNumber evidence="4">2.4.-.-</ecNumber>
    </submittedName>
</protein>
<keyword evidence="2 4" id="KW-0808">Transferase</keyword>
<organism evidence="4 5">
    <name type="scientific">Winkia neuii subsp. anitrata</name>
    <dbReference type="NCBI Taxonomy" id="29318"/>
    <lineage>
        <taxon>Bacteria</taxon>
        <taxon>Bacillati</taxon>
        <taxon>Actinomycetota</taxon>
        <taxon>Actinomycetes</taxon>
        <taxon>Actinomycetales</taxon>
        <taxon>Actinomycetaceae</taxon>
        <taxon>Winkia</taxon>
    </lineage>
</organism>
<dbReference type="InterPro" id="IPR001296">
    <property type="entry name" value="Glyco_trans_1"/>
</dbReference>
<dbReference type="EC" id="2.4.-.-" evidence="4"/>
<reference evidence="4" key="1">
    <citation type="submission" date="2023-01" db="EMBL/GenBank/DDBJ databases">
        <title>Comparative Genomic Analysis of the Clinically-Derived Winkia Strain NY0527 Provides Evidence into the Taxonomic Reassignment of Winkia neuii and Characterizes Their Virulence Traits.</title>
        <authorList>
            <person name="Cai X."/>
            <person name="Peng Y."/>
            <person name="Li M."/>
            <person name="Qiu Y."/>
            <person name="Wang Y."/>
            <person name="Xu L."/>
            <person name="Hou Q."/>
        </authorList>
    </citation>
    <scope>NUCLEOTIDE SEQUENCE</scope>
    <source>
        <strain evidence="4">NY0527</strain>
    </source>
</reference>
<dbReference type="SUPFAM" id="SSF53756">
    <property type="entry name" value="UDP-Glycosyltransferase/glycogen phosphorylase"/>
    <property type="match status" value="1"/>
</dbReference>
<accession>A0AB38XQV2</accession>
<feature type="domain" description="Glycosyl transferase family 1" evidence="3">
    <location>
        <begin position="221"/>
        <end position="390"/>
    </location>
</feature>
<dbReference type="RefSeq" id="WP_004805975.1">
    <property type="nucleotide sequence ID" value="NZ_CP116394.1"/>
</dbReference>